<dbReference type="OrthoDB" id="4319499at2"/>
<keyword evidence="3" id="KW-0285">Flavoprotein</keyword>
<feature type="domain" description="Acyl-CoA dehydrogenase/oxidase C-terminal" evidence="6">
    <location>
        <begin position="232"/>
        <end position="355"/>
    </location>
</feature>
<organism evidence="8 9">
    <name type="scientific">Halopolyspora algeriensis</name>
    <dbReference type="NCBI Taxonomy" id="1500506"/>
    <lineage>
        <taxon>Bacteria</taxon>
        <taxon>Bacillati</taxon>
        <taxon>Actinomycetota</taxon>
        <taxon>Actinomycetes</taxon>
        <taxon>Actinomycetes incertae sedis</taxon>
        <taxon>Halopolyspora</taxon>
    </lineage>
</organism>
<keyword evidence="9" id="KW-1185">Reference proteome</keyword>
<dbReference type="Pfam" id="PF00441">
    <property type="entry name" value="Acyl-CoA_dh_1"/>
    <property type="match status" value="1"/>
</dbReference>
<dbReference type="SUPFAM" id="SSF56645">
    <property type="entry name" value="Acyl-CoA dehydrogenase NM domain-like"/>
    <property type="match status" value="1"/>
</dbReference>
<dbReference type="Gene3D" id="1.10.540.10">
    <property type="entry name" value="Acyl-CoA dehydrogenase/oxidase, N-terminal domain"/>
    <property type="match status" value="1"/>
</dbReference>
<dbReference type="InterPro" id="IPR009100">
    <property type="entry name" value="AcylCoA_DH/oxidase_NM_dom_sf"/>
</dbReference>
<evidence type="ECO:0000256" key="4">
    <source>
        <dbReference type="ARBA" id="ARBA00022827"/>
    </source>
</evidence>
<gene>
    <name evidence="8" type="ORF">DFQ14_104162</name>
</gene>
<dbReference type="Gene3D" id="1.20.140.10">
    <property type="entry name" value="Butyryl-CoA Dehydrogenase, subunit A, domain 3"/>
    <property type="match status" value="1"/>
</dbReference>
<reference evidence="8 9" key="1">
    <citation type="submission" date="2018-07" db="EMBL/GenBank/DDBJ databases">
        <title>Genomic Encyclopedia of Type Strains, Phase III (KMG-III): the genomes of soil and plant-associated and newly described type strains.</title>
        <authorList>
            <person name="Whitman W."/>
        </authorList>
    </citation>
    <scope>NUCLEOTIDE SEQUENCE [LARGE SCALE GENOMIC DNA]</scope>
    <source>
        <strain evidence="8 9">CECT 8575</strain>
    </source>
</reference>
<evidence type="ECO:0000259" key="7">
    <source>
        <dbReference type="Pfam" id="PF02771"/>
    </source>
</evidence>
<feature type="domain" description="Acyl-CoA dehydrogenase/oxidase N-terminal" evidence="7">
    <location>
        <begin position="10"/>
        <end position="115"/>
    </location>
</feature>
<evidence type="ECO:0000313" key="8">
    <source>
        <dbReference type="EMBL" id="RCW44573.1"/>
    </source>
</evidence>
<evidence type="ECO:0008006" key="10">
    <source>
        <dbReference type="Google" id="ProtNLM"/>
    </source>
</evidence>
<dbReference type="InterPro" id="IPR013786">
    <property type="entry name" value="AcylCoA_DH/ox_N"/>
</dbReference>
<evidence type="ECO:0000256" key="1">
    <source>
        <dbReference type="ARBA" id="ARBA00001974"/>
    </source>
</evidence>
<evidence type="ECO:0000256" key="2">
    <source>
        <dbReference type="ARBA" id="ARBA00009347"/>
    </source>
</evidence>
<dbReference type="InterPro" id="IPR046373">
    <property type="entry name" value="Acyl-CoA_Oxase/DH_mid-dom_sf"/>
</dbReference>
<accession>A0A368VU19</accession>
<evidence type="ECO:0000256" key="3">
    <source>
        <dbReference type="ARBA" id="ARBA00022630"/>
    </source>
</evidence>
<dbReference type="EMBL" id="QPJC01000004">
    <property type="protein sequence ID" value="RCW44573.1"/>
    <property type="molecule type" value="Genomic_DNA"/>
</dbReference>
<dbReference type="PANTHER" id="PTHR43884">
    <property type="entry name" value="ACYL-COA DEHYDROGENASE"/>
    <property type="match status" value="1"/>
</dbReference>
<protein>
    <recommendedName>
        <fullName evidence="10">Alkylation response protein AidB-like acyl-CoA dehydrogenase</fullName>
    </recommendedName>
</protein>
<keyword evidence="5" id="KW-0560">Oxidoreductase</keyword>
<keyword evidence="4" id="KW-0274">FAD</keyword>
<evidence type="ECO:0000259" key="6">
    <source>
        <dbReference type="Pfam" id="PF00441"/>
    </source>
</evidence>
<dbReference type="InterPro" id="IPR036250">
    <property type="entry name" value="AcylCo_DH-like_C"/>
</dbReference>
<evidence type="ECO:0000313" key="9">
    <source>
        <dbReference type="Proteomes" id="UP000253495"/>
    </source>
</evidence>
<evidence type="ECO:0000256" key="5">
    <source>
        <dbReference type="ARBA" id="ARBA00023002"/>
    </source>
</evidence>
<comment type="cofactor">
    <cofactor evidence="1">
        <name>FAD</name>
        <dbReference type="ChEBI" id="CHEBI:57692"/>
    </cofactor>
</comment>
<dbReference type="Pfam" id="PF02771">
    <property type="entry name" value="Acyl-CoA_dh_N"/>
    <property type="match status" value="1"/>
</dbReference>
<comment type="similarity">
    <text evidence="2">Belongs to the acyl-CoA dehydrogenase family.</text>
</comment>
<dbReference type="InterPro" id="IPR009075">
    <property type="entry name" value="AcylCo_DH/oxidase_C"/>
</dbReference>
<dbReference type="SUPFAM" id="SSF47203">
    <property type="entry name" value="Acyl-CoA dehydrogenase C-terminal domain-like"/>
    <property type="match status" value="1"/>
</dbReference>
<dbReference type="AlphaFoldDB" id="A0A368VU19"/>
<sequence>MDFALEETPQAVQDLAAEVLRRASEHAENAGTSGPGAGEAAWQAMGETGLLSLAVPERLGGAGLGPLATALVLAEVGKRTIAVPALASMAFGTLAVVRHGTREQQDRLLPEMESGRVLTAALNEPSAPMTGTPHTVARHEGDRLVLSGTKTGVLHADRAHRVLVPVTLGGDVGVVLLDPAAGGVSLSAAPTSSGIPASTMTLDGVRVPSEDMLGDTTGRGLLDDIHRCATAGLCAVADGVLAGALELTTEHLRTREQFGRPLATFQAAAQQVADVYVAARTLHLATRSACWRLDEGHDAAEDLDVAALWLTVEIPPAMHTCHHLHGGLGVDTTYPMHRHYSWIKDLAVLAGGVDPAVDRLADRVAKA</sequence>
<dbReference type="PANTHER" id="PTHR43884:SF20">
    <property type="entry name" value="ACYL-COA DEHYDROGENASE FADE28"/>
    <property type="match status" value="1"/>
</dbReference>
<comment type="caution">
    <text evidence="8">The sequence shown here is derived from an EMBL/GenBank/DDBJ whole genome shotgun (WGS) entry which is preliminary data.</text>
</comment>
<proteinExistence type="inferred from homology"/>
<dbReference type="InterPro" id="IPR037069">
    <property type="entry name" value="AcylCoA_DH/ox_N_sf"/>
</dbReference>
<name>A0A368VU19_9ACTN</name>
<dbReference type="RefSeq" id="WP_114452662.1">
    <property type="nucleotide sequence ID" value="NZ_QPJC01000004.1"/>
</dbReference>
<dbReference type="GO" id="GO:0003995">
    <property type="term" value="F:acyl-CoA dehydrogenase activity"/>
    <property type="evidence" value="ECO:0007669"/>
    <property type="project" value="TreeGrafter"/>
</dbReference>
<dbReference type="GO" id="GO:0050660">
    <property type="term" value="F:flavin adenine dinucleotide binding"/>
    <property type="evidence" value="ECO:0007669"/>
    <property type="project" value="InterPro"/>
</dbReference>
<dbReference type="Gene3D" id="2.40.110.10">
    <property type="entry name" value="Butyryl-CoA Dehydrogenase, subunit A, domain 2"/>
    <property type="match status" value="1"/>
</dbReference>
<dbReference type="Proteomes" id="UP000253495">
    <property type="component" value="Unassembled WGS sequence"/>
</dbReference>